<sequence length="244" mass="26143">MTKKTFEDRLLTELQMEVELGRDDRPQPARRMVTARRAGMVLAVCAGMAVAGAVFPGSTSTPAYAVEKNPDGTVTLSINELMLPMESQDRLVVELRRAGLAAEIDLLPKGFVCLPRSGDRLGMMEVRVDGKPIAESMALHRAGEGTTEGPPAPDLPGRDEVTARPAEPDPGGDGWLDDLARSAPPSKAVLNPAGPLMDMSLTLRRGDTLVIENSLVEGNGRSVSYYRVSGEVPPCQRVPADTVR</sequence>
<keyword evidence="2" id="KW-0472">Membrane</keyword>
<gene>
    <name evidence="3" type="ORF">AQ490_10910</name>
</gene>
<name>A0A0T6LK05_WENVI</name>
<dbReference type="eggNOG" id="ENOG5030PD3">
    <property type="taxonomic scope" value="Bacteria"/>
</dbReference>
<dbReference type="EMBL" id="LLZU01000039">
    <property type="protein sequence ID" value="KRV46416.1"/>
    <property type="molecule type" value="Genomic_DNA"/>
</dbReference>
<keyword evidence="4" id="KW-1185">Reference proteome</keyword>
<evidence type="ECO:0000256" key="1">
    <source>
        <dbReference type="SAM" id="MobiDB-lite"/>
    </source>
</evidence>
<dbReference type="RefSeq" id="WP_018386484.1">
    <property type="nucleotide sequence ID" value="NZ_LLZU01000039.1"/>
</dbReference>
<proteinExistence type="predicted"/>
<dbReference type="Proteomes" id="UP000050867">
    <property type="component" value="Unassembled WGS sequence"/>
</dbReference>
<reference evidence="3 4" key="1">
    <citation type="submission" date="2015-10" db="EMBL/GenBank/DDBJ databases">
        <title>Draft genome sequence of pyrrolomycin-producing Streptomyces vitaminophilus.</title>
        <authorList>
            <person name="Graham D.E."/>
            <person name="Mahan K.M."/>
            <person name="Klingeman D.M."/>
            <person name="Hettich R.L."/>
            <person name="Parry R.J."/>
        </authorList>
    </citation>
    <scope>NUCLEOTIDE SEQUENCE [LARGE SCALE GENOMIC DNA]</scope>
    <source>
        <strain evidence="3 4">ATCC 31673</strain>
    </source>
</reference>
<evidence type="ECO:0000256" key="2">
    <source>
        <dbReference type="SAM" id="Phobius"/>
    </source>
</evidence>
<feature type="region of interest" description="Disordered" evidence="1">
    <location>
        <begin position="142"/>
        <end position="191"/>
    </location>
</feature>
<dbReference type="AlphaFoldDB" id="A0A0T6LK05"/>
<protein>
    <submittedName>
        <fullName evidence="3">Uncharacterized protein</fullName>
    </submittedName>
</protein>
<comment type="caution">
    <text evidence="3">The sequence shown here is derived from an EMBL/GenBank/DDBJ whole genome shotgun (WGS) entry which is preliminary data.</text>
</comment>
<organism evidence="3 4">
    <name type="scientific">Wenjunlia vitaminophila</name>
    <name type="common">Streptomyces vitaminophilus</name>
    <dbReference type="NCBI Taxonomy" id="76728"/>
    <lineage>
        <taxon>Bacteria</taxon>
        <taxon>Bacillati</taxon>
        <taxon>Actinomycetota</taxon>
        <taxon>Actinomycetes</taxon>
        <taxon>Kitasatosporales</taxon>
        <taxon>Streptomycetaceae</taxon>
        <taxon>Wenjunlia</taxon>
    </lineage>
</organism>
<evidence type="ECO:0000313" key="3">
    <source>
        <dbReference type="EMBL" id="KRV46416.1"/>
    </source>
</evidence>
<keyword evidence="2" id="KW-1133">Transmembrane helix</keyword>
<accession>A0A0T6LK05</accession>
<dbReference type="STRING" id="76728.AQ490_10910"/>
<feature type="transmembrane region" description="Helical" evidence="2">
    <location>
        <begin position="38"/>
        <end position="55"/>
    </location>
</feature>
<evidence type="ECO:0000313" key="4">
    <source>
        <dbReference type="Proteomes" id="UP000050867"/>
    </source>
</evidence>
<keyword evidence="2" id="KW-0812">Transmembrane</keyword>
<dbReference type="OrthoDB" id="4321163at2"/>